<feature type="region of interest" description="Disordered" evidence="1">
    <location>
        <begin position="309"/>
        <end position="328"/>
    </location>
</feature>
<reference evidence="3 4" key="1">
    <citation type="submission" date="2022-06" db="EMBL/GenBank/DDBJ databases">
        <title>Isolation of gut microbiota from human fecal samples.</title>
        <authorList>
            <person name="Pamer E.G."/>
            <person name="Barat B."/>
            <person name="Waligurski E."/>
            <person name="Medina S."/>
            <person name="Paddock L."/>
            <person name="Mostad J."/>
        </authorList>
    </citation>
    <scope>NUCLEOTIDE SEQUENCE [LARGE SCALE GENOMIC DNA]</scope>
    <source>
        <strain evidence="3 4">SL.3.17</strain>
    </source>
</reference>
<dbReference type="NCBIfam" id="NF033594">
    <property type="entry name" value="transpos_ISNCY_2"/>
    <property type="match status" value="1"/>
</dbReference>
<dbReference type="InterPro" id="IPR012337">
    <property type="entry name" value="RNaseH-like_sf"/>
</dbReference>
<dbReference type="InterPro" id="IPR036397">
    <property type="entry name" value="RNaseH_sf"/>
</dbReference>
<gene>
    <name evidence="3" type="ORF">NE619_00845</name>
</gene>
<dbReference type="PROSITE" id="PS50994">
    <property type="entry name" value="INTEGRASE"/>
    <property type="match status" value="1"/>
</dbReference>
<sequence length="328" mass="37394">MKEGNLTLSQKQLKTLTVIYRFINKDITRQQAADLLGLSTRQISRLKKVVLASGPESLIHKNTGRKPALAIKDETKEAILRIASKPEFSQVNFLHFKEILLTDFGIAIPYSALSSILKNSGKESPQKKKIRHRTHRRKRKPHPGQLIQIDATPYEWFGGASKYALHSAIDDATGKVVGLFLTSNECLYGYLWTMDQCCRRFGVPQTVYLDNHTIFRSPKTGKLTVEELLDGKQVNLTQFGRAMRELGVDLLFAGSPQTKGRVERLWATLQSRLPVEFAKRRIKTLAEAIAFWRKLIWISSTPISRWKPKAAPCSSRSRKRPTWTRFYA</sequence>
<dbReference type="PANTHER" id="PTHR35004">
    <property type="entry name" value="TRANSPOSASE RV3428C-RELATED"/>
    <property type="match status" value="1"/>
</dbReference>
<protein>
    <submittedName>
        <fullName evidence="3">ISNCY family transposase</fullName>
    </submittedName>
</protein>
<accession>A0ABT1RJD4</accession>
<feature type="region of interest" description="Disordered" evidence="1">
    <location>
        <begin position="120"/>
        <end position="142"/>
    </location>
</feature>
<feature type="domain" description="Integrase catalytic" evidence="2">
    <location>
        <begin position="139"/>
        <end position="292"/>
    </location>
</feature>
<dbReference type="Proteomes" id="UP001524502">
    <property type="component" value="Unassembled WGS sequence"/>
</dbReference>
<evidence type="ECO:0000259" key="2">
    <source>
        <dbReference type="PROSITE" id="PS50994"/>
    </source>
</evidence>
<comment type="caution">
    <text evidence="3">The sequence shown here is derived from an EMBL/GenBank/DDBJ whole genome shotgun (WGS) entry which is preliminary data.</text>
</comment>
<dbReference type="SUPFAM" id="SSF53098">
    <property type="entry name" value="Ribonuclease H-like"/>
    <property type="match status" value="1"/>
</dbReference>
<dbReference type="InterPro" id="IPR001584">
    <property type="entry name" value="Integrase_cat-core"/>
</dbReference>
<dbReference type="EMBL" id="JANFXK010000001">
    <property type="protein sequence ID" value="MCQ4635278.1"/>
    <property type="molecule type" value="Genomic_DNA"/>
</dbReference>
<dbReference type="Gene3D" id="3.30.420.10">
    <property type="entry name" value="Ribonuclease H-like superfamily/Ribonuclease H"/>
    <property type="match status" value="1"/>
</dbReference>
<name>A0ABT1RJD4_9FIRM</name>
<proteinExistence type="predicted"/>
<dbReference type="InterPro" id="IPR047797">
    <property type="entry name" value="ISNCY_transpos"/>
</dbReference>
<dbReference type="RefSeq" id="WP_256130476.1">
    <property type="nucleotide sequence ID" value="NZ_JANFXK010000001.1"/>
</dbReference>
<dbReference type="PANTHER" id="PTHR35004:SF7">
    <property type="entry name" value="INTEGRASE PROTEIN"/>
    <property type="match status" value="1"/>
</dbReference>
<feature type="compositionally biased region" description="Basic residues" evidence="1">
    <location>
        <begin position="127"/>
        <end position="142"/>
    </location>
</feature>
<keyword evidence="4" id="KW-1185">Reference proteome</keyword>
<evidence type="ECO:0000313" key="4">
    <source>
        <dbReference type="Proteomes" id="UP001524502"/>
    </source>
</evidence>
<evidence type="ECO:0000313" key="3">
    <source>
        <dbReference type="EMBL" id="MCQ4635278.1"/>
    </source>
</evidence>
<organism evidence="3 4">
    <name type="scientific">Anaerovorax odorimutans</name>
    <dbReference type="NCBI Taxonomy" id="109327"/>
    <lineage>
        <taxon>Bacteria</taxon>
        <taxon>Bacillati</taxon>
        <taxon>Bacillota</taxon>
        <taxon>Clostridia</taxon>
        <taxon>Peptostreptococcales</taxon>
        <taxon>Anaerovoracaceae</taxon>
        <taxon>Anaerovorax</taxon>
    </lineage>
</organism>
<evidence type="ECO:0000256" key="1">
    <source>
        <dbReference type="SAM" id="MobiDB-lite"/>
    </source>
</evidence>